<name>A0ABW2TLV7_9PSEU</name>
<proteinExistence type="predicted"/>
<gene>
    <name evidence="2" type="ORF">ACFQV2_13575</name>
</gene>
<reference evidence="3" key="1">
    <citation type="journal article" date="2019" name="Int. J. Syst. Evol. Microbiol.">
        <title>The Global Catalogue of Microorganisms (GCM) 10K type strain sequencing project: providing services to taxonomists for standard genome sequencing and annotation.</title>
        <authorList>
            <consortium name="The Broad Institute Genomics Platform"/>
            <consortium name="The Broad Institute Genome Sequencing Center for Infectious Disease"/>
            <person name="Wu L."/>
            <person name="Ma J."/>
        </authorList>
    </citation>
    <scope>NUCLEOTIDE SEQUENCE [LARGE SCALE GENOMIC DNA]</scope>
    <source>
        <strain evidence="3">JCM 17695</strain>
    </source>
</reference>
<evidence type="ECO:0000313" key="3">
    <source>
        <dbReference type="Proteomes" id="UP001596512"/>
    </source>
</evidence>
<keyword evidence="3" id="KW-1185">Reference proteome</keyword>
<organism evidence="2 3">
    <name type="scientific">Actinokineospora soli</name>
    <dbReference type="NCBI Taxonomy" id="1048753"/>
    <lineage>
        <taxon>Bacteria</taxon>
        <taxon>Bacillati</taxon>
        <taxon>Actinomycetota</taxon>
        <taxon>Actinomycetes</taxon>
        <taxon>Pseudonocardiales</taxon>
        <taxon>Pseudonocardiaceae</taxon>
        <taxon>Actinokineospora</taxon>
    </lineage>
</organism>
<dbReference type="EMBL" id="JBHTEY010000004">
    <property type="protein sequence ID" value="MFC7614396.1"/>
    <property type="molecule type" value="Genomic_DNA"/>
</dbReference>
<evidence type="ECO:0000256" key="1">
    <source>
        <dbReference type="SAM" id="MobiDB-lite"/>
    </source>
</evidence>
<feature type="region of interest" description="Disordered" evidence="1">
    <location>
        <begin position="1"/>
        <end position="22"/>
    </location>
</feature>
<dbReference type="Proteomes" id="UP001596512">
    <property type="component" value="Unassembled WGS sequence"/>
</dbReference>
<accession>A0ABW2TLV7</accession>
<sequence>MLGKLSPSSSATGRNFRSTSSSRPCAFVWKFVAMISVTRSPPRLTTSPMFGQYGTAGAGEV</sequence>
<evidence type="ECO:0000313" key="2">
    <source>
        <dbReference type="EMBL" id="MFC7614396.1"/>
    </source>
</evidence>
<protein>
    <submittedName>
        <fullName evidence="2">Uncharacterized protein</fullName>
    </submittedName>
</protein>
<comment type="caution">
    <text evidence="2">The sequence shown here is derived from an EMBL/GenBank/DDBJ whole genome shotgun (WGS) entry which is preliminary data.</text>
</comment>